<evidence type="ECO:0000256" key="6">
    <source>
        <dbReference type="ARBA" id="ARBA00023268"/>
    </source>
</evidence>
<dbReference type="SUPFAM" id="SSF55048">
    <property type="entry name" value="Probable ACP-binding domain of malonyl-CoA ACP transacylase"/>
    <property type="match status" value="1"/>
</dbReference>
<dbReference type="Gene3D" id="3.40.366.10">
    <property type="entry name" value="Malonyl-Coenzyme A Acyl Carrier Protein, domain 2"/>
    <property type="match status" value="1"/>
</dbReference>
<feature type="domain" description="Ketosynthase family 3 (KS3)" evidence="9">
    <location>
        <begin position="10"/>
        <end position="435"/>
    </location>
</feature>
<dbReference type="InterPro" id="IPR049552">
    <property type="entry name" value="PKS_DH_N"/>
</dbReference>
<gene>
    <name evidence="11" type="ORF">B0T10DRAFT_539828</name>
</gene>
<evidence type="ECO:0000256" key="4">
    <source>
        <dbReference type="ARBA" id="ARBA00022857"/>
    </source>
</evidence>
<dbReference type="PANTHER" id="PTHR43775:SF37">
    <property type="entry name" value="SI:DKEY-61P9.11"/>
    <property type="match status" value="1"/>
</dbReference>
<dbReference type="InterPro" id="IPR014031">
    <property type="entry name" value="Ketoacyl_synth_C"/>
</dbReference>
<dbReference type="OrthoDB" id="5334845at2759"/>
<dbReference type="PROSITE" id="PS52019">
    <property type="entry name" value="PKS_MFAS_DH"/>
    <property type="match status" value="1"/>
</dbReference>
<dbReference type="Gene3D" id="3.10.129.110">
    <property type="entry name" value="Polyketide synthase dehydratase"/>
    <property type="match status" value="1"/>
</dbReference>
<dbReference type="GO" id="GO:0016491">
    <property type="term" value="F:oxidoreductase activity"/>
    <property type="evidence" value="ECO:0007669"/>
    <property type="project" value="UniProtKB-KW"/>
</dbReference>
<dbReference type="SMART" id="SM00825">
    <property type="entry name" value="PKS_KS"/>
    <property type="match status" value="1"/>
</dbReference>
<dbReference type="Gene3D" id="3.40.50.720">
    <property type="entry name" value="NAD(P)-binding Rossmann-like Domain"/>
    <property type="match status" value="3"/>
</dbReference>
<dbReference type="Pfam" id="PF14765">
    <property type="entry name" value="PS-DH"/>
    <property type="match status" value="1"/>
</dbReference>
<dbReference type="Pfam" id="PF16197">
    <property type="entry name" value="KAsynt_C_assoc"/>
    <property type="match status" value="1"/>
</dbReference>
<dbReference type="SMART" id="SM00827">
    <property type="entry name" value="PKS_AT"/>
    <property type="match status" value="1"/>
</dbReference>
<evidence type="ECO:0000256" key="2">
    <source>
        <dbReference type="ARBA" id="ARBA00022553"/>
    </source>
</evidence>
<dbReference type="SUPFAM" id="SSF53901">
    <property type="entry name" value="Thiolase-like"/>
    <property type="match status" value="1"/>
</dbReference>
<dbReference type="PROSITE" id="PS52004">
    <property type="entry name" value="KS3_2"/>
    <property type="match status" value="1"/>
</dbReference>
<dbReference type="FunFam" id="3.40.50.720:FF:000209">
    <property type="entry name" value="Polyketide synthase Pks12"/>
    <property type="match status" value="1"/>
</dbReference>
<name>A0A9P9APS8_9HYPO</name>
<evidence type="ECO:0000313" key="11">
    <source>
        <dbReference type="EMBL" id="KAH6885006.1"/>
    </source>
</evidence>
<dbReference type="InterPro" id="IPR001227">
    <property type="entry name" value="Ac_transferase_dom_sf"/>
</dbReference>
<keyword evidence="1" id="KW-0596">Phosphopantetheine</keyword>
<dbReference type="CDD" id="cd05195">
    <property type="entry name" value="enoyl_red"/>
    <property type="match status" value="1"/>
</dbReference>
<dbReference type="InterPro" id="IPR009081">
    <property type="entry name" value="PP-bd_ACP"/>
</dbReference>
<evidence type="ECO:0000256" key="3">
    <source>
        <dbReference type="ARBA" id="ARBA00022679"/>
    </source>
</evidence>
<feature type="active site" description="Proton acceptor; for dehydratase activity" evidence="8">
    <location>
        <position position="932"/>
    </location>
</feature>
<dbReference type="InterPro" id="IPR011032">
    <property type="entry name" value="GroES-like_sf"/>
</dbReference>
<evidence type="ECO:0000256" key="5">
    <source>
        <dbReference type="ARBA" id="ARBA00023002"/>
    </source>
</evidence>
<dbReference type="Gene3D" id="3.40.47.10">
    <property type="match status" value="1"/>
</dbReference>
<dbReference type="Pfam" id="PF08659">
    <property type="entry name" value="KR"/>
    <property type="match status" value="1"/>
</dbReference>
<dbReference type="GO" id="GO:0006633">
    <property type="term" value="P:fatty acid biosynthetic process"/>
    <property type="evidence" value="ECO:0007669"/>
    <property type="project" value="TreeGrafter"/>
</dbReference>
<dbReference type="GO" id="GO:0044550">
    <property type="term" value="P:secondary metabolite biosynthetic process"/>
    <property type="evidence" value="ECO:0007669"/>
    <property type="project" value="UniProtKB-ARBA"/>
</dbReference>
<dbReference type="InterPro" id="IPR042104">
    <property type="entry name" value="PKS_dehydratase_sf"/>
</dbReference>
<dbReference type="InterPro" id="IPR020807">
    <property type="entry name" value="PKS_DH"/>
</dbReference>
<evidence type="ECO:0000256" key="8">
    <source>
        <dbReference type="PROSITE-ProRule" id="PRU01363"/>
    </source>
</evidence>
<dbReference type="PANTHER" id="PTHR43775">
    <property type="entry name" value="FATTY ACID SYNTHASE"/>
    <property type="match status" value="1"/>
</dbReference>
<dbReference type="InterPro" id="IPR016039">
    <property type="entry name" value="Thiolase-like"/>
</dbReference>
<dbReference type="InterPro" id="IPR014030">
    <property type="entry name" value="Ketoacyl_synth_N"/>
</dbReference>
<dbReference type="InterPro" id="IPR013154">
    <property type="entry name" value="ADH-like_N"/>
</dbReference>
<dbReference type="InterPro" id="IPR020843">
    <property type="entry name" value="ER"/>
</dbReference>
<accession>A0A9P9APS8</accession>
<dbReference type="Pfam" id="PF08240">
    <property type="entry name" value="ADH_N"/>
    <property type="match status" value="1"/>
</dbReference>
<evidence type="ECO:0000259" key="9">
    <source>
        <dbReference type="PROSITE" id="PS52004"/>
    </source>
</evidence>
<dbReference type="EMBL" id="JAGPYM010000019">
    <property type="protein sequence ID" value="KAH6885006.1"/>
    <property type="molecule type" value="Genomic_DNA"/>
</dbReference>
<dbReference type="InterPro" id="IPR057326">
    <property type="entry name" value="KR_dom"/>
</dbReference>
<dbReference type="CDD" id="cd00833">
    <property type="entry name" value="PKS"/>
    <property type="match status" value="1"/>
</dbReference>
<dbReference type="InterPro" id="IPR016036">
    <property type="entry name" value="Malonyl_transacylase_ACP-bd"/>
</dbReference>
<keyword evidence="6" id="KW-0511">Multifunctional enzyme</keyword>
<evidence type="ECO:0000256" key="7">
    <source>
        <dbReference type="ARBA" id="ARBA00023315"/>
    </source>
</evidence>
<dbReference type="SMART" id="SM00822">
    <property type="entry name" value="PKS_KR"/>
    <property type="match status" value="1"/>
</dbReference>
<dbReference type="SUPFAM" id="SSF52151">
    <property type="entry name" value="FabD/lysophospholipase-like"/>
    <property type="match status" value="1"/>
</dbReference>
<evidence type="ECO:0000313" key="12">
    <source>
        <dbReference type="Proteomes" id="UP000777438"/>
    </source>
</evidence>
<keyword evidence="12" id="KW-1185">Reference proteome</keyword>
<organism evidence="11 12">
    <name type="scientific">Thelonectria olida</name>
    <dbReference type="NCBI Taxonomy" id="1576542"/>
    <lineage>
        <taxon>Eukaryota</taxon>
        <taxon>Fungi</taxon>
        <taxon>Dikarya</taxon>
        <taxon>Ascomycota</taxon>
        <taxon>Pezizomycotina</taxon>
        <taxon>Sordariomycetes</taxon>
        <taxon>Hypocreomycetidae</taxon>
        <taxon>Hypocreales</taxon>
        <taxon>Nectriaceae</taxon>
        <taxon>Thelonectria</taxon>
    </lineage>
</organism>
<protein>
    <submittedName>
        <fullName evidence="11">Fatty acid synthase S-acetyltransferase</fullName>
    </submittedName>
</protein>
<keyword evidence="2" id="KW-0597">Phosphoprotein</keyword>
<dbReference type="Pfam" id="PF00107">
    <property type="entry name" value="ADH_zinc_N"/>
    <property type="match status" value="1"/>
</dbReference>
<dbReference type="Proteomes" id="UP000777438">
    <property type="component" value="Unassembled WGS sequence"/>
</dbReference>
<proteinExistence type="predicted"/>
<dbReference type="InterPro" id="IPR016035">
    <property type="entry name" value="Acyl_Trfase/lysoPLipase"/>
</dbReference>
<dbReference type="Pfam" id="PF00698">
    <property type="entry name" value="Acyl_transf_1"/>
    <property type="match status" value="1"/>
</dbReference>
<dbReference type="InterPro" id="IPR036291">
    <property type="entry name" value="NAD(P)-bd_dom_sf"/>
</dbReference>
<keyword evidence="5" id="KW-0560">Oxidoreductase</keyword>
<keyword evidence="3" id="KW-0808">Transferase</keyword>
<dbReference type="InterPro" id="IPR013149">
    <property type="entry name" value="ADH-like_C"/>
</dbReference>
<feature type="region of interest" description="C-terminal hotdog fold" evidence="8">
    <location>
        <begin position="1038"/>
        <end position="1185"/>
    </location>
</feature>
<dbReference type="Pfam" id="PF21089">
    <property type="entry name" value="PKS_DH_N"/>
    <property type="match status" value="1"/>
</dbReference>
<dbReference type="Pfam" id="PF00550">
    <property type="entry name" value="PP-binding"/>
    <property type="match status" value="1"/>
</dbReference>
<evidence type="ECO:0000259" key="10">
    <source>
        <dbReference type="PROSITE" id="PS52019"/>
    </source>
</evidence>
<dbReference type="InterPro" id="IPR032821">
    <property type="entry name" value="PKS_assoc"/>
</dbReference>
<dbReference type="SMART" id="SM00829">
    <property type="entry name" value="PKS_ER"/>
    <property type="match status" value="1"/>
</dbReference>
<comment type="caution">
    <text evidence="11">The sequence shown here is derived from an EMBL/GenBank/DDBJ whole genome shotgun (WGS) entry which is preliminary data.</text>
</comment>
<dbReference type="SUPFAM" id="SSF50129">
    <property type="entry name" value="GroES-like"/>
    <property type="match status" value="1"/>
</dbReference>
<dbReference type="SMART" id="SM00826">
    <property type="entry name" value="PKS_DH"/>
    <property type="match status" value="1"/>
</dbReference>
<feature type="region of interest" description="N-terminal hotdog fold" evidence="8">
    <location>
        <begin position="900"/>
        <end position="1023"/>
    </location>
</feature>
<dbReference type="Gene3D" id="3.90.180.10">
    <property type="entry name" value="Medium-chain alcohol dehydrogenases, catalytic domain"/>
    <property type="match status" value="1"/>
</dbReference>
<dbReference type="InterPro" id="IPR049551">
    <property type="entry name" value="PKS_DH_C"/>
</dbReference>
<evidence type="ECO:0000256" key="1">
    <source>
        <dbReference type="ARBA" id="ARBA00022450"/>
    </source>
</evidence>
<dbReference type="GO" id="GO:0004312">
    <property type="term" value="F:fatty acid synthase activity"/>
    <property type="evidence" value="ECO:0007669"/>
    <property type="project" value="TreeGrafter"/>
</dbReference>
<sequence length="2106" mass="225812">MGEAILNGGREPIAIVGMACRFPGGISSPAELWDALLKGADLVSEVPSDRFNINAFHDPDLRKTGAVRNRNGGFVDDILSFDAEFFDLFPAHAARLDPQQRLALEATYHALEDAGIPVENVAGSRTSVFMGAFMYDHMCSQTSTLQRDSISPHVAMGVSTCGIANRVSHRFDLRGPSVTLDTACSGSLVAIHLACQSIWNGEADGALAGGVNAILRPESSIMMSKAGFLSPDGRCKSFDEGANGYVRSEGVGIVYLKPLKAVEAGDRIYAVVRGSAVNQDGYTPEGIMVPSLAAQVSMLHDAYRVAGVDPITIRYVETHGPGTPVGDPVEAGALGDVLGRGRSAPLWIGSVKGNIGHLEGASGVAGLIKAALVTHHALVPAQVHHHNPNQAIPFSSLGLAVPRRNISIMGISEPIRVGVNSFGAGGTNAHMVLEASRHPVPRRISATHPPRVFVISARAPKALQAMAGALAAYVRQSPVDLHDVAYTLCTRRSRLPHAFVVVAPCRDALCAMLEAMARGESPQGCITLHRSISTRPRIAFAFSGQGGQWFGMGRKLADQEPVFRSALEAFDEVLKARANFSIREEIARDGAESRLNDTKIVQPAIAGIQVALARLLMSYGIVPDAVVGHSMGEIAAGHIAGALTLEDAVGIICLRSEAQSKAAGCGAMLAVGLSPGEAEQLIQPLAGRVEVAAYNGPQALTLAGDRESLEEIADALQARSVFARFVKVEIPYHSRFMDAVEPALIDALSPFQGHLAHIPLYSTVTAQRCPGTHLTASYWFENVRKPVRYTDAVTRMLDDGFDFFVEIGPHPVLVSGTVGVANAAAKPALVLPSMTREREVQALAVLIGAAHAATVPSVDLDKFNGGCGNLAPLPLYAFQRQRHWFETPIARQRRIEVSSHPLIDDNLQLLDDNRGVFTLRLSTGTSPFLMDHQVDGTIVFPATGHLEVAYAAAKSLTSQGDVVLEDVRIEHPIVLTDSNEEAPQALLEVTTDLGDYVISSRAAPEMPWQQSSRGRFNSLDLPPAMAGENLDSIRERLQRGDPVDVTAFYSNLDRSGLRYGDAFRGIRSLWRHGMELFGRVELPTTCHTEASRFHFHPALLDACLHMAFAEQQHRGDPHYAFLPNGIQRVRLADMKGVTAAWAHVQVSRHDNTFLCFNACVYDNDGNVIAQITELTTKRVAGSQAQAARECEVRFDPAPLEADQLTDNAASININILGSMDHEDYVRAALLRAFPGAPVHQVSSAAAVGESLGNVSLRQRTLIVLPAHNSISTRPREALEPPVTYLLELARWLKATGAVPEVVVLTRGACVAPNDGDCDPTAAALEATVRVLANEIPEVLFRVIDLSMIPSDVPVELLADELRHHPVAGRDTVIALRASARFARRIVPVDVAEAESRSAVSMPAIGGAYVCWSDSGGSLDGLSIRRQTTRCLEPDEVSIEVHAAGVNFKDVMNAMGLLAQRAVSESLAGQKLGLEVAGRVLATGAEVKDLAPGDAVIARVANGFAGRVVARRDLVAAMPLNLSFAQAACLPVVYMTASYALVHLARLEPGETVLVHAGAGGVGMAAIRLAKKLGARVFATAGTTERRAQLGRLGAEAVFDSRSPAFRDEVMKRTNGRGVDVVLNSLTGQLLQQGIACLASFGRFVEIGKTDIYKNTRLGLERLGNNCSFFTVDIDRLALQRPACHRQILDQVAALFACGDLAPHPITEYPVTNVSGALNALSRGVVLGKVAITMPTGTNVTALPPAHPSLLADRTYLITGGASGFGLEVARMLASRGARHLALVSRSGPKRADDQQTIKRLEQSGVSVYLELADVADEESVSALMTRLQQFPPLAGVIHSAGIIDDAFAHELTLDRFWGVFAPKALGAWHLHHATQDTRLDFFITVSSCSSVLGLVGQFSYAAANQFLDLLAHRRQASGQPGLSINLGVLGDYAGMSRGSANTNKVLDVLSSCGLPRMALPDVIQGLECAMVQGVTQRMIADIDWQRFFKAYPNLLHDEAFREVRHISTGAPRHQAAASVRARAEALPPGERIDFVADQLRLALARIVGAEPDLISPTEKIDRYALDSMTLTQVRGIILREMQTSYPIMRLLQGPSLREIAAESYVE</sequence>
<keyword evidence="4" id="KW-0521">NADP</keyword>
<reference evidence="11 12" key="1">
    <citation type="journal article" date="2021" name="Nat. Commun.">
        <title>Genetic determinants of endophytism in the Arabidopsis root mycobiome.</title>
        <authorList>
            <person name="Mesny F."/>
            <person name="Miyauchi S."/>
            <person name="Thiergart T."/>
            <person name="Pickel B."/>
            <person name="Atanasova L."/>
            <person name="Karlsson M."/>
            <person name="Huettel B."/>
            <person name="Barry K.W."/>
            <person name="Haridas S."/>
            <person name="Chen C."/>
            <person name="Bauer D."/>
            <person name="Andreopoulos W."/>
            <person name="Pangilinan J."/>
            <person name="LaButti K."/>
            <person name="Riley R."/>
            <person name="Lipzen A."/>
            <person name="Clum A."/>
            <person name="Drula E."/>
            <person name="Henrissat B."/>
            <person name="Kohler A."/>
            <person name="Grigoriev I.V."/>
            <person name="Martin F.M."/>
            <person name="Hacquard S."/>
        </authorList>
    </citation>
    <scope>NUCLEOTIDE SEQUENCE [LARGE SCALE GENOMIC DNA]</scope>
    <source>
        <strain evidence="11 12">MPI-CAGE-CH-0241</strain>
    </source>
</reference>
<dbReference type="InterPro" id="IPR014043">
    <property type="entry name" value="Acyl_transferase_dom"/>
</dbReference>
<dbReference type="InterPro" id="IPR049900">
    <property type="entry name" value="PKS_mFAS_DH"/>
</dbReference>
<dbReference type="Pfam" id="PF00109">
    <property type="entry name" value="ketoacyl-synt"/>
    <property type="match status" value="1"/>
</dbReference>
<dbReference type="InterPro" id="IPR013968">
    <property type="entry name" value="PKS_KR"/>
</dbReference>
<keyword evidence="7" id="KW-0012">Acyltransferase</keyword>
<dbReference type="SUPFAM" id="SSF51735">
    <property type="entry name" value="NAD(P)-binding Rossmann-fold domains"/>
    <property type="match status" value="3"/>
</dbReference>
<feature type="active site" description="Proton donor; for dehydratase activity" evidence="8">
    <location>
        <position position="1101"/>
    </location>
</feature>
<feature type="domain" description="PKS/mFAS DH" evidence="10">
    <location>
        <begin position="900"/>
        <end position="1185"/>
    </location>
</feature>
<dbReference type="Pfam" id="PF02801">
    <property type="entry name" value="Ketoacyl-synt_C"/>
    <property type="match status" value="1"/>
</dbReference>
<dbReference type="InterPro" id="IPR020841">
    <property type="entry name" value="PKS_Beta-ketoAc_synthase_dom"/>
</dbReference>
<dbReference type="Gene3D" id="3.30.70.3290">
    <property type="match status" value="1"/>
</dbReference>
<dbReference type="GO" id="GO:1901336">
    <property type="term" value="P:lactone biosynthetic process"/>
    <property type="evidence" value="ECO:0007669"/>
    <property type="project" value="UniProtKB-ARBA"/>
</dbReference>
<dbReference type="InterPro" id="IPR050091">
    <property type="entry name" value="PKS_NRPS_Biosynth_Enz"/>
</dbReference>